<dbReference type="EMBL" id="CAJVQC010097965">
    <property type="protein sequence ID" value="CAG8829814.1"/>
    <property type="molecule type" value="Genomic_DNA"/>
</dbReference>
<feature type="non-terminal residue" evidence="1">
    <location>
        <position position="50"/>
    </location>
</feature>
<evidence type="ECO:0000313" key="2">
    <source>
        <dbReference type="Proteomes" id="UP000789920"/>
    </source>
</evidence>
<dbReference type="Proteomes" id="UP000789920">
    <property type="component" value="Unassembled WGS sequence"/>
</dbReference>
<evidence type="ECO:0000313" key="1">
    <source>
        <dbReference type="EMBL" id="CAG8829814.1"/>
    </source>
</evidence>
<organism evidence="1 2">
    <name type="scientific">Racocetra persica</name>
    <dbReference type="NCBI Taxonomy" id="160502"/>
    <lineage>
        <taxon>Eukaryota</taxon>
        <taxon>Fungi</taxon>
        <taxon>Fungi incertae sedis</taxon>
        <taxon>Mucoromycota</taxon>
        <taxon>Glomeromycotina</taxon>
        <taxon>Glomeromycetes</taxon>
        <taxon>Diversisporales</taxon>
        <taxon>Gigasporaceae</taxon>
        <taxon>Racocetra</taxon>
    </lineage>
</organism>
<accession>A0ACA9S9V1</accession>
<reference evidence="1" key="1">
    <citation type="submission" date="2021-06" db="EMBL/GenBank/DDBJ databases">
        <authorList>
            <person name="Kallberg Y."/>
            <person name="Tangrot J."/>
            <person name="Rosling A."/>
        </authorList>
    </citation>
    <scope>NUCLEOTIDE SEQUENCE</scope>
    <source>
        <strain evidence="1">MA461A</strain>
    </source>
</reference>
<gene>
    <name evidence="1" type="ORF">RPERSI_LOCUS27601</name>
</gene>
<keyword evidence="2" id="KW-1185">Reference proteome</keyword>
<comment type="caution">
    <text evidence="1">The sequence shown here is derived from an EMBL/GenBank/DDBJ whole genome shotgun (WGS) entry which is preliminary data.</text>
</comment>
<sequence length="50" mass="5652">VSEDTQKPDLCSSPVIRVINMDVPKVAIKDYWGRSSTLTLKKYFPVPEAQ</sequence>
<proteinExistence type="predicted"/>
<feature type="non-terminal residue" evidence="1">
    <location>
        <position position="1"/>
    </location>
</feature>
<protein>
    <submittedName>
        <fullName evidence="1">6873_t:CDS:1</fullName>
    </submittedName>
</protein>
<name>A0ACA9S9V1_9GLOM</name>